<comment type="caution">
    <text evidence="2">The sequence shown here is derived from an EMBL/GenBank/DDBJ whole genome shotgun (WGS) entry which is preliminary data.</text>
</comment>
<feature type="region of interest" description="Disordered" evidence="1">
    <location>
        <begin position="75"/>
        <end position="101"/>
    </location>
</feature>
<evidence type="ECO:0000313" key="2">
    <source>
        <dbReference type="EMBL" id="CAB5392886.1"/>
    </source>
</evidence>
<name>A0A915ZWS2_9GLOM</name>
<organism evidence="2 3">
    <name type="scientific">Rhizophagus irregularis</name>
    <dbReference type="NCBI Taxonomy" id="588596"/>
    <lineage>
        <taxon>Eukaryota</taxon>
        <taxon>Fungi</taxon>
        <taxon>Fungi incertae sedis</taxon>
        <taxon>Mucoromycota</taxon>
        <taxon>Glomeromycotina</taxon>
        <taxon>Glomeromycetes</taxon>
        <taxon>Glomerales</taxon>
        <taxon>Glomeraceae</taxon>
        <taxon>Rhizophagus</taxon>
    </lineage>
</organism>
<proteinExistence type="predicted"/>
<dbReference type="VEuPathDB" id="FungiDB:RhiirFUN_005216"/>
<evidence type="ECO:0000313" key="3">
    <source>
        <dbReference type="Proteomes" id="UP000684084"/>
    </source>
</evidence>
<feature type="compositionally biased region" description="Polar residues" evidence="1">
    <location>
        <begin position="86"/>
        <end position="100"/>
    </location>
</feature>
<dbReference type="AlphaFoldDB" id="A0A915ZWS2"/>
<dbReference type="Proteomes" id="UP000684084">
    <property type="component" value="Unassembled WGS sequence"/>
</dbReference>
<protein>
    <submittedName>
        <fullName evidence="2">Uncharacterized protein</fullName>
    </submittedName>
</protein>
<dbReference type="OrthoDB" id="2303756at2759"/>
<reference evidence="2" key="1">
    <citation type="submission" date="2020-05" db="EMBL/GenBank/DDBJ databases">
        <authorList>
            <person name="Rincon C."/>
            <person name="Sanders R I."/>
            <person name="Robbins C."/>
            <person name="Chaturvedi A."/>
        </authorList>
    </citation>
    <scope>NUCLEOTIDE SEQUENCE</scope>
    <source>
        <strain evidence="2">CHB12</strain>
    </source>
</reference>
<dbReference type="EMBL" id="CAGKOT010000079">
    <property type="protein sequence ID" value="CAB5392886.1"/>
    <property type="molecule type" value="Genomic_DNA"/>
</dbReference>
<sequence length="366" mass="41523">MAEKIDYGICGAFQKGRNNDSLRSDGEESRTIQIQPGNHHHNLGCVESSLGLRTSAFETSCEKDDVRGTNKLYDKKPGIVGEKPNDNTAGSNSAPINSQRDIFPAPNIIKPERNSDTMHVWCIDPLYTTSERSGSEVKGREHGGVKVCVECFGCHNQRKKEELQTQFGELCGIGAFRGDAWEFPTLEKTCRTCRFVHAYSRLAQEEGSVRIDSQSAMLQVHVYNRKDASQRSCNDTPISTLVEKFKDKSRIADFISFKVLDTDPKELMYYISCVAEYGFDHIIIVGETDYGMIFLDCYGRVFQLDDESQFLWPLGDSPEEAQKYSTDGDELAWFVENGVVREYVRKPQYVYPEATMEIEELAKKYR</sequence>
<accession>A0A915ZWS2</accession>
<evidence type="ECO:0000256" key="1">
    <source>
        <dbReference type="SAM" id="MobiDB-lite"/>
    </source>
</evidence>
<gene>
    <name evidence="2" type="ORF">CHRIB12_LOCUS22618</name>
</gene>